<sequence length="363" mass="42577">MEIGKFVNGHVIETMINIRLLLAVCTTFFVLYLLSSSSPTKLMQSLTGENPDSNCSCVYKNVVHDFCYHLPRDWAIKGKRFSCKFSSYLDELGMLSTAKVIDLKSEEMPRPPFVTAMSENHYLEGLTLIANFRRLWPRQEVIVYDLGLTSKSKKELQKKCLVKVRSFPFEAYPHYVNDLTQYRWKPLLIAMMLKEFGALWYMDTSVRWRSDRRDIVYSEITCRKKAWKTSRSSLLQQPFHSAESLLSCFTFTRAIAFLPLLIQCKDWLRLVRTVRRSLVWMYSYIPTDIGKIKATENLDANFAFVVRTADALELLKWYVLCALEEDCMAPYKAKLICKFQKNDRYNSYAGCHRYKLFHMFFHV</sequence>
<gene>
    <name evidence="2" type="ORF">CYNAS_LOCUS17382</name>
</gene>
<dbReference type="PANTHER" id="PTHR31389">
    <property type="entry name" value="LD39211P"/>
    <property type="match status" value="1"/>
</dbReference>
<evidence type="ECO:0000313" key="3">
    <source>
        <dbReference type="Proteomes" id="UP001176961"/>
    </source>
</evidence>
<keyword evidence="1" id="KW-0472">Membrane</keyword>
<protein>
    <submittedName>
        <fullName evidence="2">Uncharacterized protein</fullName>
    </submittedName>
</protein>
<dbReference type="PANTHER" id="PTHR31389:SF4">
    <property type="entry name" value="LD39211P"/>
    <property type="match status" value="1"/>
</dbReference>
<keyword evidence="3" id="KW-1185">Reference proteome</keyword>
<dbReference type="Proteomes" id="UP001176961">
    <property type="component" value="Unassembled WGS sequence"/>
</dbReference>
<proteinExistence type="predicted"/>
<dbReference type="AlphaFoldDB" id="A0AA36H828"/>
<evidence type="ECO:0000313" key="2">
    <source>
        <dbReference type="EMBL" id="CAJ0605399.1"/>
    </source>
</evidence>
<accession>A0AA36H828</accession>
<dbReference type="Pfam" id="PF07801">
    <property type="entry name" value="DUF1647"/>
    <property type="match status" value="1"/>
</dbReference>
<organism evidence="2 3">
    <name type="scientific">Cylicocyclus nassatus</name>
    <name type="common">Nematode worm</name>
    <dbReference type="NCBI Taxonomy" id="53992"/>
    <lineage>
        <taxon>Eukaryota</taxon>
        <taxon>Metazoa</taxon>
        <taxon>Ecdysozoa</taxon>
        <taxon>Nematoda</taxon>
        <taxon>Chromadorea</taxon>
        <taxon>Rhabditida</taxon>
        <taxon>Rhabditina</taxon>
        <taxon>Rhabditomorpha</taxon>
        <taxon>Strongyloidea</taxon>
        <taxon>Strongylidae</taxon>
        <taxon>Cylicocyclus</taxon>
    </lineage>
</organism>
<keyword evidence="1" id="KW-1133">Transmembrane helix</keyword>
<evidence type="ECO:0000256" key="1">
    <source>
        <dbReference type="SAM" id="Phobius"/>
    </source>
</evidence>
<feature type="transmembrane region" description="Helical" evidence="1">
    <location>
        <begin position="16"/>
        <end position="34"/>
    </location>
</feature>
<reference evidence="2" key="1">
    <citation type="submission" date="2023-07" db="EMBL/GenBank/DDBJ databases">
        <authorList>
            <consortium name="CYATHOMIX"/>
        </authorList>
    </citation>
    <scope>NUCLEOTIDE SEQUENCE</scope>
    <source>
        <strain evidence="2">N/A</strain>
    </source>
</reference>
<name>A0AA36H828_CYLNA</name>
<dbReference type="EMBL" id="CATQJL010000316">
    <property type="protein sequence ID" value="CAJ0605399.1"/>
    <property type="molecule type" value="Genomic_DNA"/>
</dbReference>
<comment type="caution">
    <text evidence="2">The sequence shown here is derived from an EMBL/GenBank/DDBJ whole genome shotgun (WGS) entry which is preliminary data.</text>
</comment>
<keyword evidence="1" id="KW-0812">Transmembrane</keyword>
<dbReference type="InterPro" id="IPR012444">
    <property type="entry name" value="DUF1647"/>
</dbReference>